<feature type="domain" description="DNA helicase Pif1-like 2B" evidence="1">
    <location>
        <begin position="133"/>
        <end position="179"/>
    </location>
</feature>
<accession>A0A2I0ATY3</accession>
<dbReference type="InterPro" id="IPR027417">
    <property type="entry name" value="P-loop_NTPase"/>
</dbReference>
<evidence type="ECO:0000313" key="3">
    <source>
        <dbReference type="Proteomes" id="UP000236161"/>
    </source>
</evidence>
<dbReference type="Proteomes" id="UP000236161">
    <property type="component" value="Unassembled WGS sequence"/>
</dbReference>
<evidence type="ECO:0000313" key="2">
    <source>
        <dbReference type="EMBL" id="PKA58987.1"/>
    </source>
</evidence>
<dbReference type="PANTHER" id="PTHR10492">
    <property type="match status" value="1"/>
</dbReference>
<name>A0A2I0ATY3_9ASPA</name>
<evidence type="ECO:0000259" key="1">
    <source>
        <dbReference type="Pfam" id="PF21530"/>
    </source>
</evidence>
<dbReference type="AlphaFoldDB" id="A0A2I0ATY3"/>
<gene>
    <name evidence="2" type="ORF">AXF42_Ash001080</name>
</gene>
<protein>
    <submittedName>
        <fullName evidence="2">ATP-dependent DNA helicase PIF1</fullName>
        <ecNumber evidence="2">3.6.4.12</ecNumber>
    </submittedName>
</protein>
<keyword evidence="2" id="KW-0378">Hydrolase</keyword>
<keyword evidence="2" id="KW-0067">ATP-binding</keyword>
<keyword evidence="2" id="KW-0547">Nucleotide-binding</keyword>
<proteinExistence type="predicted"/>
<dbReference type="EMBL" id="KZ451950">
    <property type="protein sequence ID" value="PKA58987.1"/>
    <property type="molecule type" value="Genomic_DNA"/>
</dbReference>
<dbReference type="SUPFAM" id="SSF52540">
    <property type="entry name" value="P-loop containing nucleoside triphosphate hydrolases"/>
    <property type="match status" value="1"/>
</dbReference>
<dbReference type="OrthoDB" id="668913at2759"/>
<organism evidence="2 3">
    <name type="scientific">Apostasia shenzhenica</name>
    <dbReference type="NCBI Taxonomy" id="1088818"/>
    <lineage>
        <taxon>Eukaryota</taxon>
        <taxon>Viridiplantae</taxon>
        <taxon>Streptophyta</taxon>
        <taxon>Embryophyta</taxon>
        <taxon>Tracheophyta</taxon>
        <taxon>Spermatophyta</taxon>
        <taxon>Magnoliopsida</taxon>
        <taxon>Liliopsida</taxon>
        <taxon>Asparagales</taxon>
        <taxon>Orchidaceae</taxon>
        <taxon>Apostasioideae</taxon>
        <taxon>Apostasia</taxon>
    </lineage>
</organism>
<dbReference type="EC" id="3.6.4.12" evidence="2"/>
<reference evidence="2 3" key="1">
    <citation type="journal article" date="2017" name="Nature">
        <title>The Apostasia genome and the evolution of orchids.</title>
        <authorList>
            <person name="Zhang G.Q."/>
            <person name="Liu K.W."/>
            <person name="Li Z."/>
            <person name="Lohaus R."/>
            <person name="Hsiao Y.Y."/>
            <person name="Niu S.C."/>
            <person name="Wang J.Y."/>
            <person name="Lin Y.C."/>
            <person name="Xu Q."/>
            <person name="Chen L.J."/>
            <person name="Yoshida K."/>
            <person name="Fujiwara S."/>
            <person name="Wang Z.W."/>
            <person name="Zhang Y.Q."/>
            <person name="Mitsuda N."/>
            <person name="Wang M."/>
            <person name="Liu G.H."/>
            <person name="Pecoraro L."/>
            <person name="Huang H.X."/>
            <person name="Xiao X.J."/>
            <person name="Lin M."/>
            <person name="Wu X.Y."/>
            <person name="Wu W.L."/>
            <person name="Chen Y.Y."/>
            <person name="Chang S.B."/>
            <person name="Sakamoto S."/>
            <person name="Ohme-Takagi M."/>
            <person name="Yagi M."/>
            <person name="Zeng S.J."/>
            <person name="Shen C.Y."/>
            <person name="Yeh C.M."/>
            <person name="Luo Y.B."/>
            <person name="Tsai W.C."/>
            <person name="Van de Peer Y."/>
            <person name="Liu Z.J."/>
        </authorList>
    </citation>
    <scope>NUCLEOTIDE SEQUENCE [LARGE SCALE GENOMIC DNA]</scope>
    <source>
        <strain evidence="3">cv. Shenzhen</strain>
        <tissue evidence="2">Stem</tissue>
    </source>
</reference>
<sequence>MRLHINANNDIEKLEKFTKWIINVGDGKIEGIKLLDDNYDSTWIKISEDMLINSSEGLKGLIKEIYPNLNSKTLDPNYLKTRAILAPRNEEVDYINNIVLSEIKSDTKTYRSAHIIIPQNDEKYDKKNLYTPEFLNSLTLLGLPPHSLQLKINTSILLLRNLDQSRGLCNGTKLIVKNLGQRVIEAQITKGSNIQENIIIPRISMTSNQNDMSFILKRKQLPI</sequence>
<keyword evidence="2" id="KW-0347">Helicase</keyword>
<keyword evidence="3" id="KW-1185">Reference proteome</keyword>
<dbReference type="STRING" id="1088818.A0A2I0ATY3"/>
<dbReference type="GO" id="GO:0003678">
    <property type="term" value="F:DNA helicase activity"/>
    <property type="evidence" value="ECO:0007669"/>
    <property type="project" value="UniProtKB-EC"/>
</dbReference>
<dbReference type="Pfam" id="PF21530">
    <property type="entry name" value="Pif1_2B_dom"/>
    <property type="match status" value="1"/>
</dbReference>
<dbReference type="GO" id="GO:0016787">
    <property type="term" value="F:hydrolase activity"/>
    <property type="evidence" value="ECO:0007669"/>
    <property type="project" value="UniProtKB-KW"/>
</dbReference>
<dbReference type="PANTHER" id="PTHR10492:SF57">
    <property type="entry name" value="ATP-DEPENDENT DNA HELICASE"/>
    <property type="match status" value="1"/>
</dbReference>
<dbReference type="InterPro" id="IPR049163">
    <property type="entry name" value="Pif1-like_2B_dom"/>
</dbReference>